<evidence type="ECO:0000313" key="3">
    <source>
        <dbReference type="EMBL" id="RCW48971.1"/>
    </source>
</evidence>
<dbReference type="SUPFAM" id="SSF47413">
    <property type="entry name" value="lambda repressor-like DNA-binding domains"/>
    <property type="match status" value="1"/>
</dbReference>
<gene>
    <name evidence="3" type="ORF">DFP97_105156</name>
</gene>
<dbReference type="InterPro" id="IPR001387">
    <property type="entry name" value="Cro/C1-type_HTH"/>
</dbReference>
<dbReference type="GO" id="GO:0003677">
    <property type="term" value="F:DNA binding"/>
    <property type="evidence" value="ECO:0007669"/>
    <property type="project" value="UniProtKB-KW"/>
</dbReference>
<reference evidence="3 4" key="1">
    <citation type="submission" date="2018-07" db="EMBL/GenBank/DDBJ databases">
        <title>Genomic Encyclopedia of Type Strains, Phase III (KMG-III): the genomes of soil and plant-associated and newly described type strains.</title>
        <authorList>
            <person name="Whitman W."/>
        </authorList>
    </citation>
    <scope>NUCLEOTIDE SEQUENCE [LARGE SCALE GENOMIC DNA]</scope>
    <source>
        <strain evidence="3 4">CECT 7506</strain>
    </source>
</reference>
<accession>A0A368W492</accession>
<dbReference type="InterPro" id="IPR010982">
    <property type="entry name" value="Lambda_DNA-bd_dom_sf"/>
</dbReference>
<comment type="caution">
    <text evidence="3">The sequence shown here is derived from an EMBL/GenBank/DDBJ whole genome shotgun (WGS) entry which is preliminary data.</text>
</comment>
<dbReference type="PANTHER" id="PTHR46558">
    <property type="entry name" value="TRACRIPTIONAL REGULATORY PROTEIN-RELATED-RELATED"/>
    <property type="match status" value="1"/>
</dbReference>
<evidence type="ECO:0000256" key="1">
    <source>
        <dbReference type="ARBA" id="ARBA00023125"/>
    </source>
</evidence>
<dbReference type="AlphaFoldDB" id="A0A368W492"/>
<dbReference type="Gene3D" id="1.10.260.40">
    <property type="entry name" value="lambda repressor-like DNA-binding domains"/>
    <property type="match status" value="1"/>
</dbReference>
<name>A0A368W492_9BACL</name>
<dbReference type="RefSeq" id="WP_114379722.1">
    <property type="nucleotide sequence ID" value="NZ_QPJD01000005.1"/>
</dbReference>
<protein>
    <submittedName>
        <fullName evidence="3">DNA-binding XRE family transcriptional regulator</fullName>
    </submittedName>
</protein>
<dbReference type="CDD" id="cd00093">
    <property type="entry name" value="HTH_XRE"/>
    <property type="match status" value="1"/>
</dbReference>
<evidence type="ECO:0000259" key="2">
    <source>
        <dbReference type="PROSITE" id="PS50943"/>
    </source>
</evidence>
<keyword evidence="4" id="KW-1185">Reference proteome</keyword>
<dbReference type="SMART" id="SM00530">
    <property type="entry name" value="HTH_XRE"/>
    <property type="match status" value="1"/>
</dbReference>
<dbReference type="PANTHER" id="PTHR46558:SF11">
    <property type="entry name" value="HTH-TYPE TRANSCRIPTIONAL REGULATOR XRE"/>
    <property type="match status" value="1"/>
</dbReference>
<dbReference type="EMBL" id="QPJD01000005">
    <property type="protein sequence ID" value="RCW48971.1"/>
    <property type="molecule type" value="Genomic_DNA"/>
</dbReference>
<dbReference type="PROSITE" id="PS50943">
    <property type="entry name" value="HTH_CROC1"/>
    <property type="match status" value="1"/>
</dbReference>
<dbReference type="Pfam" id="PF01381">
    <property type="entry name" value="HTH_3"/>
    <property type="match status" value="1"/>
</dbReference>
<feature type="domain" description="HTH cro/C1-type" evidence="2">
    <location>
        <begin position="10"/>
        <end position="64"/>
    </location>
</feature>
<dbReference type="OrthoDB" id="9804312at2"/>
<sequence length="248" mass="27249">MDMQKIGAFISGQRKRMDYTQAELAGLLTISHQAVSKWERGESLPDVALLPELAKLLNVSIDTLLNGGEAYAIASSIPAFSNSSDLASTESAANSTAHTEQILQKQFSIDHVKSLAPFLPKETLEEMVGQIAEEISWFDLLSLAPFIGRSASEELVDKIGDTAFHTNQIIALAPFLGQDTLRRLLDRVEESSLDWDTVHTLAPFVEISQLIERMDLESLTPIQLSGLAPFLPPELLNKLVRSFTNLSS</sequence>
<proteinExistence type="predicted"/>
<dbReference type="Proteomes" id="UP000252415">
    <property type="component" value="Unassembled WGS sequence"/>
</dbReference>
<keyword evidence="1 3" id="KW-0238">DNA-binding</keyword>
<evidence type="ECO:0000313" key="4">
    <source>
        <dbReference type="Proteomes" id="UP000252415"/>
    </source>
</evidence>
<organism evidence="3 4">
    <name type="scientific">Paenibacillus prosopidis</name>
    <dbReference type="NCBI Taxonomy" id="630520"/>
    <lineage>
        <taxon>Bacteria</taxon>
        <taxon>Bacillati</taxon>
        <taxon>Bacillota</taxon>
        <taxon>Bacilli</taxon>
        <taxon>Bacillales</taxon>
        <taxon>Paenibacillaceae</taxon>
        <taxon>Paenibacillus</taxon>
    </lineage>
</organism>